<dbReference type="EMBL" id="JABZSJ010000025">
    <property type="protein sequence ID" value="MBF1384336.1"/>
    <property type="molecule type" value="Genomic_DNA"/>
</dbReference>
<evidence type="ECO:0008006" key="3">
    <source>
        <dbReference type="Google" id="ProtNLM"/>
    </source>
</evidence>
<sequence length="337" mass="38594">MPKSYLLELIRQVLSEKDSPVSALLLSCKRIATIRADVENLWWIEYELHDGDVLKDIANQFMWSFDKKKFDELETLYTKIWTDERQINQYEVSNGKLIIKDNTLAFSVGGIESRKHSLAIKIASLSKASDDKIPETNHTENNDAQVRNVLNNSIEEIDCILNRIKTRAIDYLIANEVELMRGNSLSRYYESNKKFVISTLSSIDEQFKEELNNIDVHLYSGSANNLSEALWNIRKVLCHYANVVCPISDETIDADGRKRKAKSSVCLNHIISALYQKVDKQISIELLDIGVTELWNKVEKLNALGIKGVRTKVTEDEAFQCVSQLYVLLGQMIRIFN</sequence>
<name>A0A930HMD1_9BACT</name>
<dbReference type="AlphaFoldDB" id="A0A930HMD1"/>
<organism evidence="1 2">
    <name type="scientific">Prevotella aurantiaca</name>
    <dbReference type="NCBI Taxonomy" id="596085"/>
    <lineage>
        <taxon>Bacteria</taxon>
        <taxon>Pseudomonadati</taxon>
        <taxon>Bacteroidota</taxon>
        <taxon>Bacteroidia</taxon>
        <taxon>Bacteroidales</taxon>
        <taxon>Prevotellaceae</taxon>
        <taxon>Prevotella</taxon>
    </lineage>
</organism>
<protein>
    <recommendedName>
        <fullName evidence="3">AbiTii domain-containing protein</fullName>
    </recommendedName>
</protein>
<evidence type="ECO:0000313" key="2">
    <source>
        <dbReference type="Proteomes" id="UP000771736"/>
    </source>
</evidence>
<proteinExistence type="predicted"/>
<dbReference type="Proteomes" id="UP000771736">
    <property type="component" value="Unassembled WGS sequence"/>
</dbReference>
<dbReference type="RefSeq" id="WP_273159488.1">
    <property type="nucleotide sequence ID" value="NZ_JABZSJ010000025.1"/>
</dbReference>
<accession>A0A930HMD1</accession>
<comment type="caution">
    <text evidence="1">The sequence shown here is derived from an EMBL/GenBank/DDBJ whole genome shotgun (WGS) entry which is preliminary data.</text>
</comment>
<gene>
    <name evidence="1" type="ORF">HXN26_05715</name>
</gene>
<reference evidence="1" key="1">
    <citation type="submission" date="2020-04" db="EMBL/GenBank/DDBJ databases">
        <title>Deep metagenomics examines the oral microbiome during advanced dental caries in children, revealing novel taxa and co-occurrences with host molecules.</title>
        <authorList>
            <person name="Baker J.L."/>
            <person name="Morton J.T."/>
            <person name="Dinis M."/>
            <person name="Alvarez R."/>
            <person name="Tran N.C."/>
            <person name="Knight R."/>
            <person name="Edlund A."/>
        </authorList>
    </citation>
    <scope>NUCLEOTIDE SEQUENCE</scope>
    <source>
        <strain evidence="1">JCVI_44_bin.5</strain>
    </source>
</reference>
<evidence type="ECO:0000313" key="1">
    <source>
        <dbReference type="EMBL" id="MBF1384336.1"/>
    </source>
</evidence>